<keyword evidence="3" id="KW-1185">Reference proteome</keyword>
<feature type="transmembrane region" description="Helical" evidence="1">
    <location>
        <begin position="67"/>
        <end position="86"/>
    </location>
</feature>
<reference evidence="4" key="1">
    <citation type="submission" date="2025-08" db="UniProtKB">
        <authorList>
            <consortium name="RefSeq"/>
        </authorList>
    </citation>
    <scope>IDENTIFICATION</scope>
    <source>
        <tissue evidence="4">Whole Larva</tissue>
    </source>
</reference>
<name>A0ABM1N400_NICVS</name>
<evidence type="ECO:0000256" key="1">
    <source>
        <dbReference type="SAM" id="Phobius"/>
    </source>
</evidence>
<evidence type="ECO:0000313" key="4">
    <source>
        <dbReference type="RefSeq" id="XP_017781550.1"/>
    </source>
</evidence>
<evidence type="ECO:0000313" key="3">
    <source>
        <dbReference type="Proteomes" id="UP000695000"/>
    </source>
</evidence>
<dbReference type="PANTHER" id="PTHR35982:SF1">
    <property type="entry name" value="SPIROCYCLASE, AVEC FAMILY"/>
    <property type="match status" value="1"/>
</dbReference>
<dbReference type="GeneID" id="108566262"/>
<feature type="transmembrane region" description="Helical" evidence="1">
    <location>
        <begin position="285"/>
        <end position="305"/>
    </location>
</feature>
<protein>
    <submittedName>
        <fullName evidence="4">Uncharacterized protein LOC108566262</fullName>
    </submittedName>
</protein>
<gene>
    <name evidence="4" type="primary">LOC108566262</name>
</gene>
<dbReference type="RefSeq" id="XP_017781550.1">
    <property type="nucleotide sequence ID" value="XM_017926061.1"/>
</dbReference>
<feature type="transmembrane region" description="Helical" evidence="1">
    <location>
        <begin position="181"/>
        <end position="198"/>
    </location>
</feature>
<feature type="transmembrane region" description="Helical" evidence="1">
    <location>
        <begin position="219"/>
        <end position="241"/>
    </location>
</feature>
<feature type="transmembrane region" description="Helical" evidence="1">
    <location>
        <begin position="41"/>
        <end position="60"/>
    </location>
</feature>
<feature type="transmembrane region" description="Helical" evidence="1">
    <location>
        <begin position="137"/>
        <end position="161"/>
    </location>
</feature>
<organism evidence="3 4">
    <name type="scientific">Nicrophorus vespilloides</name>
    <name type="common">Boreal carrion beetle</name>
    <dbReference type="NCBI Taxonomy" id="110193"/>
    <lineage>
        <taxon>Eukaryota</taxon>
        <taxon>Metazoa</taxon>
        <taxon>Ecdysozoa</taxon>
        <taxon>Arthropoda</taxon>
        <taxon>Hexapoda</taxon>
        <taxon>Insecta</taxon>
        <taxon>Pterygota</taxon>
        <taxon>Neoptera</taxon>
        <taxon>Endopterygota</taxon>
        <taxon>Coleoptera</taxon>
        <taxon>Polyphaga</taxon>
        <taxon>Staphyliniformia</taxon>
        <taxon>Silphidae</taxon>
        <taxon>Nicrophorinae</taxon>
        <taxon>Nicrophorus</taxon>
    </lineage>
</organism>
<feature type="domain" description="DUF7802" evidence="2">
    <location>
        <begin position="20"/>
        <end position="396"/>
    </location>
</feature>
<proteinExistence type="predicted"/>
<keyword evidence="1" id="KW-0812">Transmembrane</keyword>
<accession>A0ABM1N400</accession>
<feature type="transmembrane region" description="Helical" evidence="1">
    <location>
        <begin position="379"/>
        <end position="399"/>
    </location>
</feature>
<dbReference type="InterPro" id="IPR056704">
    <property type="entry name" value="DUF7802"/>
</dbReference>
<keyword evidence="1" id="KW-0472">Membrane</keyword>
<feature type="transmembrane region" description="Helical" evidence="1">
    <location>
        <begin position="106"/>
        <end position="125"/>
    </location>
</feature>
<dbReference type="Pfam" id="PF25085">
    <property type="entry name" value="DUF7802"/>
    <property type="match status" value="1"/>
</dbReference>
<dbReference type="PANTHER" id="PTHR35982">
    <property type="entry name" value="AGAP005361-PA"/>
    <property type="match status" value="1"/>
</dbReference>
<feature type="transmembrane region" description="Helical" evidence="1">
    <location>
        <begin position="253"/>
        <end position="273"/>
    </location>
</feature>
<evidence type="ECO:0000259" key="2">
    <source>
        <dbReference type="Pfam" id="PF25085"/>
    </source>
</evidence>
<keyword evidence="1" id="KW-1133">Transmembrane helix</keyword>
<sequence>MEQDLYVFGGNFSEIRYKNFLDWFVRISDIKLHWKHEPSYLIAQFAFIFGAAVTAIHAFSKCNRFRYLWIGTLLHGLVVESMSYLVPDIDNFWHSQTHVVFFGHRLPLHIIFLYPCFIYQASVAVAKLKLPRWAEPFAVGLCTVLIDIPYDIISVNFLHWTWHDTDPNIEDRMFWVPWNSYYFHACFAASFTFWFHFIPKTICKSKDKWDCHSFSNEMLSTAFASVLGTPFGILLFIPIYHPLHDIYGVHSSITFSIILLIFLVVIGFGCKNIARNVTNFARVDYLLVTHLVLHYLTFLVIPIFFDPKKEISVGLKEPIGPCDEVVSVKTAFGMMLQKKKYLCARDFHEGYFNWDCLSEVPADGSIWYTACGAALKNPLGMMFTVVLMEILALIVFRFLHFHSVEQRSSNSQKNKRR</sequence>
<dbReference type="Proteomes" id="UP000695000">
    <property type="component" value="Unplaced"/>
</dbReference>